<gene>
    <name evidence="1" type="ORF">G9Q97_03180</name>
</gene>
<evidence type="ECO:0000313" key="1">
    <source>
        <dbReference type="EMBL" id="NHE55812.1"/>
    </source>
</evidence>
<reference evidence="1 2" key="1">
    <citation type="submission" date="2020-03" db="EMBL/GenBank/DDBJ databases">
        <title>Cyclobacterium plantarum sp. nov., a marine bacterium isolated from a coastal-marine wetland.</title>
        <authorList>
            <person name="Sanchez-Porro C."/>
            <person name="Ventosa A."/>
            <person name="Amoozegar M."/>
        </authorList>
    </citation>
    <scope>NUCLEOTIDE SEQUENCE [LARGE SCALE GENOMIC DNA]</scope>
    <source>
        <strain evidence="1 2">GBPx2</strain>
    </source>
</reference>
<evidence type="ECO:0000313" key="2">
    <source>
        <dbReference type="Proteomes" id="UP000649799"/>
    </source>
</evidence>
<protein>
    <submittedName>
        <fullName evidence="1">Uncharacterized protein</fullName>
    </submittedName>
</protein>
<keyword evidence="2" id="KW-1185">Reference proteome</keyword>
<organism evidence="1 2">
    <name type="scientific">Cyclobacterium plantarum</name>
    <dbReference type="NCBI Taxonomy" id="2716263"/>
    <lineage>
        <taxon>Bacteria</taxon>
        <taxon>Pseudomonadati</taxon>
        <taxon>Bacteroidota</taxon>
        <taxon>Cytophagia</taxon>
        <taxon>Cytophagales</taxon>
        <taxon>Cyclobacteriaceae</taxon>
        <taxon>Cyclobacterium</taxon>
    </lineage>
</organism>
<sequence length="311" mass="35450">MSFFIEMLLKVLFLFSIIPFLLSEKLQKKYDVRINPQVEYTIFSGPQKIRQIEERFMDETSGMAISQKYPGRIFVHNDSNGTPEIYVLDTLGQYLGSINLEGVQNRDWEDMAIGPGPVPGRSYLYIGDIGDNFSKHEELIVYRIPEPKDLDLKEKLSIVPEKIILIYPDGSKDAETMLVDPLSGDLYVLSKRDASNTLYKVDADQLINGDTVTLEKVMQLPITLSVGGDISADGTQIVIKNYWVVYYWTRNPGESLAETLQRQPKLLPYEPEPQGEAIAFTPDGQAYYTLSEKKLRVEPVLYRYDKVLKTD</sequence>
<dbReference type="SUPFAM" id="SSF69304">
    <property type="entry name" value="Tricorn protease N-terminal domain"/>
    <property type="match status" value="1"/>
</dbReference>
<comment type="caution">
    <text evidence="1">The sequence shown here is derived from an EMBL/GenBank/DDBJ whole genome shotgun (WGS) entry which is preliminary data.</text>
</comment>
<dbReference type="RefSeq" id="WP_166143036.1">
    <property type="nucleotide sequence ID" value="NZ_JAANYN010000001.1"/>
</dbReference>
<accession>A0ABX0H2U1</accession>
<name>A0ABX0H2U1_9BACT</name>
<dbReference type="EMBL" id="JAANYN010000001">
    <property type="protein sequence ID" value="NHE55812.1"/>
    <property type="molecule type" value="Genomic_DNA"/>
</dbReference>
<proteinExistence type="predicted"/>
<dbReference type="Proteomes" id="UP000649799">
    <property type="component" value="Unassembled WGS sequence"/>
</dbReference>